<protein>
    <recommendedName>
        <fullName evidence="3">DDE Tnp4 domain-containing protein</fullName>
    </recommendedName>
</protein>
<evidence type="ECO:0008006" key="3">
    <source>
        <dbReference type="Google" id="ProtNLM"/>
    </source>
</evidence>
<dbReference type="AlphaFoldDB" id="A0A453I033"/>
<accession>A0A453I033</accession>
<dbReference type="Gramene" id="AET4Gv20379200.1">
    <property type="protein sequence ID" value="AET4Gv20379200.1"/>
    <property type="gene ID" value="AET4Gv20379200"/>
</dbReference>
<reference evidence="1" key="3">
    <citation type="journal article" date="2017" name="Nature">
        <title>Genome sequence of the progenitor of the wheat D genome Aegilops tauschii.</title>
        <authorList>
            <person name="Luo M.C."/>
            <person name="Gu Y.Q."/>
            <person name="Puiu D."/>
            <person name="Wang H."/>
            <person name="Twardziok S.O."/>
            <person name="Deal K.R."/>
            <person name="Huo N."/>
            <person name="Zhu T."/>
            <person name="Wang L."/>
            <person name="Wang Y."/>
            <person name="McGuire P.E."/>
            <person name="Liu S."/>
            <person name="Long H."/>
            <person name="Ramasamy R.K."/>
            <person name="Rodriguez J.C."/>
            <person name="Van S.L."/>
            <person name="Yuan L."/>
            <person name="Wang Z."/>
            <person name="Xia Z."/>
            <person name="Xiao L."/>
            <person name="Anderson O.D."/>
            <person name="Ouyang S."/>
            <person name="Liang Y."/>
            <person name="Zimin A.V."/>
            <person name="Pertea G."/>
            <person name="Qi P."/>
            <person name="Bennetzen J.L."/>
            <person name="Dai X."/>
            <person name="Dawson M.W."/>
            <person name="Muller H.G."/>
            <person name="Kugler K."/>
            <person name="Rivarola-Duarte L."/>
            <person name="Spannagl M."/>
            <person name="Mayer K.F.X."/>
            <person name="Lu F.H."/>
            <person name="Bevan M.W."/>
            <person name="Leroy P."/>
            <person name="Li P."/>
            <person name="You F.M."/>
            <person name="Sun Q."/>
            <person name="Liu Z."/>
            <person name="Lyons E."/>
            <person name="Wicker T."/>
            <person name="Salzberg S.L."/>
            <person name="Devos K.M."/>
            <person name="Dvorak J."/>
        </authorList>
    </citation>
    <scope>NUCLEOTIDE SEQUENCE [LARGE SCALE GENOMIC DNA]</scope>
    <source>
        <strain evidence="1">cv. AL8/78</strain>
    </source>
</reference>
<dbReference type="InterPro" id="IPR006912">
    <property type="entry name" value="Harbinger_derived_prot"/>
</dbReference>
<evidence type="ECO:0000313" key="2">
    <source>
        <dbReference type="Proteomes" id="UP000015105"/>
    </source>
</evidence>
<dbReference type="PANTHER" id="PTHR47150:SF6">
    <property type="entry name" value="OS01G0872900 PROTEIN"/>
    <property type="match status" value="1"/>
</dbReference>
<dbReference type="EnsemblPlants" id="AET4Gv20379200.1">
    <property type="protein sequence ID" value="AET4Gv20379200.1"/>
    <property type="gene ID" value="AET4Gv20379200"/>
</dbReference>
<reference evidence="1" key="5">
    <citation type="journal article" date="2021" name="G3 (Bethesda)">
        <title>Aegilops tauschii genome assembly Aet v5.0 features greater sequence contiguity and improved annotation.</title>
        <authorList>
            <person name="Wang L."/>
            <person name="Zhu T."/>
            <person name="Rodriguez J.C."/>
            <person name="Deal K.R."/>
            <person name="Dubcovsky J."/>
            <person name="McGuire P.E."/>
            <person name="Lux T."/>
            <person name="Spannagl M."/>
            <person name="Mayer K.F.X."/>
            <person name="Baldrich P."/>
            <person name="Meyers B.C."/>
            <person name="Huo N."/>
            <person name="Gu Y.Q."/>
            <person name="Zhou H."/>
            <person name="Devos K.M."/>
            <person name="Bennetzen J.L."/>
            <person name="Unver T."/>
            <person name="Budak H."/>
            <person name="Gulick P.J."/>
            <person name="Galiba G."/>
            <person name="Kalapos B."/>
            <person name="Nelson D.R."/>
            <person name="Li P."/>
            <person name="You F.M."/>
            <person name="Luo M.C."/>
            <person name="Dvorak J."/>
        </authorList>
    </citation>
    <scope>NUCLEOTIDE SEQUENCE [LARGE SCALE GENOMIC DNA]</scope>
    <source>
        <strain evidence="1">cv. AL8/78</strain>
    </source>
</reference>
<reference evidence="2" key="2">
    <citation type="journal article" date="2017" name="Nat. Plants">
        <title>The Aegilops tauschii genome reveals multiple impacts of transposons.</title>
        <authorList>
            <person name="Zhao G."/>
            <person name="Zou C."/>
            <person name="Li K."/>
            <person name="Wang K."/>
            <person name="Li T."/>
            <person name="Gao L."/>
            <person name="Zhang X."/>
            <person name="Wang H."/>
            <person name="Yang Z."/>
            <person name="Liu X."/>
            <person name="Jiang W."/>
            <person name="Mao L."/>
            <person name="Kong X."/>
            <person name="Jiao Y."/>
            <person name="Jia J."/>
        </authorList>
    </citation>
    <scope>NUCLEOTIDE SEQUENCE [LARGE SCALE GENOMIC DNA]</scope>
    <source>
        <strain evidence="2">cv. AL8/78</strain>
    </source>
</reference>
<name>A0A453I033_AEGTS</name>
<dbReference type="PANTHER" id="PTHR47150">
    <property type="entry name" value="OS12G0169200 PROTEIN"/>
    <property type="match status" value="1"/>
</dbReference>
<dbReference type="Pfam" id="PF04827">
    <property type="entry name" value="Plant_tran"/>
    <property type="match status" value="1"/>
</dbReference>
<dbReference type="Proteomes" id="UP000015105">
    <property type="component" value="Chromosome 4D"/>
</dbReference>
<proteinExistence type="predicted"/>
<organism evidence="1 2">
    <name type="scientific">Aegilops tauschii subsp. strangulata</name>
    <name type="common">Goatgrass</name>
    <dbReference type="NCBI Taxonomy" id="200361"/>
    <lineage>
        <taxon>Eukaryota</taxon>
        <taxon>Viridiplantae</taxon>
        <taxon>Streptophyta</taxon>
        <taxon>Embryophyta</taxon>
        <taxon>Tracheophyta</taxon>
        <taxon>Spermatophyta</taxon>
        <taxon>Magnoliopsida</taxon>
        <taxon>Liliopsida</taxon>
        <taxon>Poales</taxon>
        <taxon>Poaceae</taxon>
        <taxon>BOP clade</taxon>
        <taxon>Pooideae</taxon>
        <taxon>Triticodae</taxon>
        <taxon>Triticeae</taxon>
        <taxon>Triticinae</taxon>
        <taxon>Aegilops</taxon>
    </lineage>
</organism>
<dbReference type="STRING" id="200361.A0A453I033"/>
<reference evidence="2" key="1">
    <citation type="journal article" date="2014" name="Science">
        <title>Ancient hybridizations among the ancestral genomes of bread wheat.</title>
        <authorList>
            <consortium name="International Wheat Genome Sequencing Consortium,"/>
            <person name="Marcussen T."/>
            <person name="Sandve S.R."/>
            <person name="Heier L."/>
            <person name="Spannagl M."/>
            <person name="Pfeifer M."/>
            <person name="Jakobsen K.S."/>
            <person name="Wulff B.B."/>
            <person name="Steuernagel B."/>
            <person name="Mayer K.F."/>
            <person name="Olsen O.A."/>
        </authorList>
    </citation>
    <scope>NUCLEOTIDE SEQUENCE [LARGE SCALE GENOMIC DNA]</scope>
    <source>
        <strain evidence="2">cv. AL8/78</strain>
    </source>
</reference>
<sequence>MAGSHNDINVLQRSLVFARLAEGHSPPVNFEINGHQYNKGYYLADGIYPQWSTFVKTISKPQAEKRKRFAQMQESARKDVERAFGVLQSRWGIVRNPALSWDERKLWEVMTACVIMHNMIVEDERDESIFDQGFDYQGENIEPLHQDPATFEQFVQFHREMRDWHSHLNLQNDLVEHVWDHIGNQ</sequence>
<keyword evidence="2" id="KW-1185">Reference proteome</keyword>
<reference evidence="1" key="4">
    <citation type="submission" date="2019-03" db="UniProtKB">
        <authorList>
            <consortium name="EnsemblPlants"/>
        </authorList>
    </citation>
    <scope>IDENTIFICATION</scope>
</reference>
<evidence type="ECO:0000313" key="1">
    <source>
        <dbReference type="EnsemblPlants" id="AET4Gv20379200.1"/>
    </source>
</evidence>